<evidence type="ECO:0000259" key="20">
    <source>
        <dbReference type="PROSITE" id="PS50011"/>
    </source>
</evidence>
<dbReference type="PROSITE" id="PS50011">
    <property type="entry name" value="PROTEIN_KINASE_DOM"/>
    <property type="match status" value="1"/>
</dbReference>
<evidence type="ECO:0000256" key="17">
    <source>
        <dbReference type="PIRNR" id="PIRNR000641"/>
    </source>
</evidence>
<evidence type="ECO:0000259" key="22">
    <source>
        <dbReference type="PROSITE" id="PS50948"/>
    </source>
</evidence>
<protein>
    <recommendedName>
        <fullName evidence="17">Receptor-like serine/threonine-protein kinase</fullName>
        <ecNumber evidence="17">2.7.11.1</ecNumber>
    </recommendedName>
</protein>
<evidence type="ECO:0000256" key="19">
    <source>
        <dbReference type="SAM" id="SignalP"/>
    </source>
</evidence>
<dbReference type="InterPro" id="IPR000858">
    <property type="entry name" value="S_locus_glycoprot_dom"/>
</dbReference>
<dbReference type="SUPFAM" id="SSF56112">
    <property type="entry name" value="Protein kinase-like (PK-like)"/>
    <property type="match status" value="1"/>
</dbReference>
<dbReference type="SUPFAM" id="SSF51110">
    <property type="entry name" value="alpha-D-mannose-specific plant lectins"/>
    <property type="match status" value="1"/>
</dbReference>
<keyword evidence="7 17" id="KW-0547">Nucleotide-binding</keyword>
<proteinExistence type="inferred from homology"/>
<dbReference type="Gene3D" id="1.10.510.10">
    <property type="entry name" value="Transferase(Phosphotransferase) domain 1"/>
    <property type="match status" value="1"/>
</dbReference>
<dbReference type="EC" id="2.7.11.1" evidence="17"/>
<dbReference type="CDD" id="cd00028">
    <property type="entry name" value="B_lectin"/>
    <property type="match status" value="1"/>
</dbReference>
<dbReference type="Gene3D" id="2.90.10.10">
    <property type="entry name" value="Bulb-type lectin domain"/>
    <property type="match status" value="1"/>
</dbReference>
<organism evidence="23 24">
    <name type="scientific">Rubroshorea leprosula</name>
    <dbReference type="NCBI Taxonomy" id="152421"/>
    <lineage>
        <taxon>Eukaryota</taxon>
        <taxon>Viridiplantae</taxon>
        <taxon>Streptophyta</taxon>
        <taxon>Embryophyta</taxon>
        <taxon>Tracheophyta</taxon>
        <taxon>Spermatophyta</taxon>
        <taxon>Magnoliopsida</taxon>
        <taxon>eudicotyledons</taxon>
        <taxon>Gunneridae</taxon>
        <taxon>Pentapetalae</taxon>
        <taxon>rosids</taxon>
        <taxon>malvids</taxon>
        <taxon>Malvales</taxon>
        <taxon>Dipterocarpaceae</taxon>
        <taxon>Rubroshorea</taxon>
    </lineage>
</organism>
<evidence type="ECO:0000313" key="23">
    <source>
        <dbReference type="EMBL" id="GKV45905.1"/>
    </source>
</evidence>
<dbReference type="Proteomes" id="UP001054252">
    <property type="component" value="Unassembled WGS sequence"/>
</dbReference>
<dbReference type="Gene3D" id="3.50.4.10">
    <property type="entry name" value="Hepatocyte Growth Factor"/>
    <property type="match status" value="1"/>
</dbReference>
<evidence type="ECO:0000256" key="3">
    <source>
        <dbReference type="ARBA" id="ARBA00022553"/>
    </source>
</evidence>
<dbReference type="PANTHER" id="PTHR32444:SF234">
    <property type="entry name" value="RECEPTOR-LIKE SERINE_THREONINE-PROTEIN KINASE"/>
    <property type="match status" value="1"/>
</dbReference>
<dbReference type="PIRSF" id="PIRSF000641">
    <property type="entry name" value="SRK"/>
    <property type="match status" value="1"/>
</dbReference>
<evidence type="ECO:0000256" key="10">
    <source>
        <dbReference type="ARBA" id="ARBA00022989"/>
    </source>
</evidence>
<evidence type="ECO:0000256" key="18">
    <source>
        <dbReference type="SAM" id="Phobius"/>
    </source>
</evidence>
<keyword evidence="11 18" id="KW-0472">Membrane</keyword>
<gene>
    <name evidence="23" type="ORF">SLEP1_g52932</name>
</gene>
<evidence type="ECO:0000256" key="9">
    <source>
        <dbReference type="ARBA" id="ARBA00022840"/>
    </source>
</evidence>
<keyword evidence="13" id="KW-0675">Receptor</keyword>
<evidence type="ECO:0000256" key="2">
    <source>
        <dbReference type="ARBA" id="ARBA00022527"/>
    </source>
</evidence>
<dbReference type="GO" id="GO:0004674">
    <property type="term" value="F:protein serine/threonine kinase activity"/>
    <property type="evidence" value="ECO:0007669"/>
    <property type="project" value="UniProtKB-KW"/>
</dbReference>
<dbReference type="InterPro" id="IPR008271">
    <property type="entry name" value="Ser/Thr_kinase_AS"/>
</dbReference>
<evidence type="ECO:0000256" key="15">
    <source>
        <dbReference type="ARBA" id="ARBA00047899"/>
    </source>
</evidence>
<dbReference type="FunFam" id="1.10.510.10:FF:000060">
    <property type="entry name" value="G-type lectin S-receptor-like serine/threonine-protein kinase"/>
    <property type="match status" value="1"/>
</dbReference>
<dbReference type="GO" id="GO:0048544">
    <property type="term" value="P:recognition of pollen"/>
    <property type="evidence" value="ECO:0007669"/>
    <property type="project" value="InterPro"/>
</dbReference>
<dbReference type="InterPro" id="IPR001245">
    <property type="entry name" value="Ser-Thr/Tyr_kinase_cat_dom"/>
</dbReference>
<dbReference type="PROSITE" id="PS50927">
    <property type="entry name" value="BULB_LECTIN"/>
    <property type="match status" value="1"/>
</dbReference>
<dbReference type="InterPro" id="IPR011009">
    <property type="entry name" value="Kinase-like_dom_sf"/>
</dbReference>
<dbReference type="PANTHER" id="PTHR32444">
    <property type="entry name" value="BULB-TYPE LECTIN DOMAIN-CONTAINING PROTEIN"/>
    <property type="match status" value="1"/>
</dbReference>
<dbReference type="Pfam" id="PF01453">
    <property type="entry name" value="B_lectin"/>
    <property type="match status" value="1"/>
</dbReference>
<keyword evidence="6 19" id="KW-0732">Signal</keyword>
<comment type="subcellular location">
    <subcellularLocation>
        <location evidence="1">Membrane</location>
        <topology evidence="1">Single-pass type I membrane protein</topology>
    </subcellularLocation>
</comment>
<evidence type="ECO:0000256" key="5">
    <source>
        <dbReference type="ARBA" id="ARBA00022692"/>
    </source>
</evidence>
<dbReference type="InterPro" id="IPR024171">
    <property type="entry name" value="SRK-like_kinase"/>
</dbReference>
<evidence type="ECO:0000256" key="14">
    <source>
        <dbReference type="ARBA" id="ARBA00023180"/>
    </source>
</evidence>
<evidence type="ECO:0000256" key="1">
    <source>
        <dbReference type="ARBA" id="ARBA00004479"/>
    </source>
</evidence>
<keyword evidence="10 18" id="KW-1133">Transmembrane helix</keyword>
<dbReference type="GO" id="GO:0005524">
    <property type="term" value="F:ATP binding"/>
    <property type="evidence" value="ECO:0007669"/>
    <property type="project" value="UniProtKB-KW"/>
</dbReference>
<keyword evidence="8 17" id="KW-0418">Kinase</keyword>
<dbReference type="Pfam" id="PF07714">
    <property type="entry name" value="PK_Tyr_Ser-Thr"/>
    <property type="match status" value="1"/>
</dbReference>
<dbReference type="InterPro" id="IPR021820">
    <property type="entry name" value="S-locus_recpt_kinase_C"/>
</dbReference>
<evidence type="ECO:0000313" key="24">
    <source>
        <dbReference type="Proteomes" id="UP001054252"/>
    </source>
</evidence>
<dbReference type="FunFam" id="2.90.10.10:FF:000001">
    <property type="entry name" value="G-type lectin S-receptor-like serine/threonine-protein kinase"/>
    <property type="match status" value="1"/>
</dbReference>
<keyword evidence="2 17" id="KW-0723">Serine/threonine-protein kinase</keyword>
<dbReference type="PROSITE" id="PS50948">
    <property type="entry name" value="PAN"/>
    <property type="match status" value="1"/>
</dbReference>
<dbReference type="AlphaFoldDB" id="A0AAV5M803"/>
<keyword evidence="3" id="KW-0597">Phosphoprotein</keyword>
<evidence type="ECO:0000256" key="16">
    <source>
        <dbReference type="ARBA" id="ARBA00048679"/>
    </source>
</evidence>
<dbReference type="SMART" id="SM00220">
    <property type="entry name" value="S_TKc"/>
    <property type="match status" value="1"/>
</dbReference>
<dbReference type="Pfam" id="PF11883">
    <property type="entry name" value="DUF3403"/>
    <property type="match status" value="1"/>
</dbReference>
<feature type="chain" id="PRO_5043820319" description="Receptor-like serine/threonine-protein kinase" evidence="19">
    <location>
        <begin position="24"/>
        <end position="751"/>
    </location>
</feature>
<dbReference type="InterPro" id="IPR000719">
    <property type="entry name" value="Prot_kinase_dom"/>
</dbReference>
<feature type="transmembrane region" description="Helical" evidence="18">
    <location>
        <begin position="433"/>
        <end position="456"/>
    </location>
</feature>
<dbReference type="Pfam" id="PF00954">
    <property type="entry name" value="S_locus_glycop"/>
    <property type="match status" value="1"/>
</dbReference>
<keyword evidence="4 17" id="KW-0808">Transferase</keyword>
<keyword evidence="9 17" id="KW-0067">ATP-binding</keyword>
<evidence type="ECO:0000256" key="11">
    <source>
        <dbReference type="ARBA" id="ARBA00023136"/>
    </source>
</evidence>
<accession>A0AAV5M803</accession>
<sequence>MDVFTLIAFASTCFLIFLKASTAIDSISPSEPLPHGKTLVSNDGSFELGFFRPGSSGNRYLGIWYKNIPVGTVVWVANRVNPINDSSGMLMVTTTGDLQLLSQNITVVWSANSTKAAQNPILQLLNSGNLVLIDGRDGNSGAYLWQSFDYPSDTLLPGMKLGWDLRTGLDRRLLAWKNSDDPSPGDFTWEIELQGNPEAVLWKGSQKYFRSGPWNGIGFSGAPYLGPDNLVFSYEFVSNEEEVYYMFSLKNKSLLSRIVLNQTDYTRQRYTWSEETRTWKLLTFVPNEYCDKYGLCGTNGNCDSTQLPACQCLKGFKPKSPGGWSSGDWSQGCVRNKPLNCQAGDGFIQFGTLKLPDATHSWVNKTMSLKECRGKCLQNCSCMAYTSLDIRGRGSGCVIWFGDLVDIRQFQFGGQDLFIRMSALELGYGKKQVVIIVISVMLTGMVVIGLLCYIWIKRRRKQGGGENEEMELPIFDLTTIVKATDNFSSDNMLGQGGFGPVYKMLIYEYMPNKSLDYFIFDQTKKALIDWQRRMHITGGIARGLLYLHQDSRLRIIHRDLKASNVLLDKDMNPKISDFGLARMFLGDQTEARTKRVVGTYGYMSPEYAVDGHFSIKSDVFSFGVIVLEIISGKKNRGFHHPDHNHNLLGHVWRLWMEERALEVMDTMLGDSYTVSKVLRCIHVALLCVQKRPEDRPDMSSVVLMLGSENPLPQPKLPGFYVERNLPKEEVSSSPIKCVSVNEVTISKLQGR</sequence>
<evidence type="ECO:0000256" key="7">
    <source>
        <dbReference type="ARBA" id="ARBA00022741"/>
    </source>
</evidence>
<evidence type="ECO:0000256" key="6">
    <source>
        <dbReference type="ARBA" id="ARBA00022729"/>
    </source>
</evidence>
<dbReference type="SMART" id="SM00473">
    <property type="entry name" value="PAN_AP"/>
    <property type="match status" value="1"/>
</dbReference>
<evidence type="ECO:0000256" key="8">
    <source>
        <dbReference type="ARBA" id="ARBA00022777"/>
    </source>
</evidence>
<dbReference type="SMART" id="SM00108">
    <property type="entry name" value="B_lectin"/>
    <property type="match status" value="1"/>
</dbReference>
<dbReference type="EMBL" id="BPVZ01000199">
    <property type="protein sequence ID" value="GKV45905.1"/>
    <property type="molecule type" value="Genomic_DNA"/>
</dbReference>
<dbReference type="InterPro" id="IPR001480">
    <property type="entry name" value="Bulb-type_lectin_dom"/>
</dbReference>
<comment type="caution">
    <text evidence="23">The sequence shown here is derived from an EMBL/GenBank/DDBJ whole genome shotgun (WGS) entry which is preliminary data.</text>
</comment>
<evidence type="ECO:0000256" key="12">
    <source>
        <dbReference type="ARBA" id="ARBA00023157"/>
    </source>
</evidence>
<keyword evidence="14" id="KW-0325">Glycoprotein</keyword>
<feature type="domain" description="Apple" evidence="22">
    <location>
        <begin position="341"/>
        <end position="422"/>
    </location>
</feature>
<name>A0AAV5M803_9ROSI</name>
<evidence type="ECO:0000256" key="13">
    <source>
        <dbReference type="ARBA" id="ARBA00023170"/>
    </source>
</evidence>
<dbReference type="Pfam" id="PF08276">
    <property type="entry name" value="PAN_2"/>
    <property type="match status" value="1"/>
</dbReference>
<dbReference type="GO" id="GO:0016020">
    <property type="term" value="C:membrane"/>
    <property type="evidence" value="ECO:0007669"/>
    <property type="project" value="UniProtKB-SubCell"/>
</dbReference>
<dbReference type="FunFam" id="3.50.4.10:FF:000002">
    <property type="entry name" value="G-type lectin S-receptor-like serine/threonine-protein kinase"/>
    <property type="match status" value="1"/>
</dbReference>
<comment type="catalytic activity">
    <reaction evidence="16 17">
        <text>L-seryl-[protein] + ATP = O-phospho-L-seryl-[protein] + ADP + H(+)</text>
        <dbReference type="Rhea" id="RHEA:17989"/>
        <dbReference type="Rhea" id="RHEA-COMP:9863"/>
        <dbReference type="Rhea" id="RHEA-COMP:11604"/>
        <dbReference type="ChEBI" id="CHEBI:15378"/>
        <dbReference type="ChEBI" id="CHEBI:29999"/>
        <dbReference type="ChEBI" id="CHEBI:30616"/>
        <dbReference type="ChEBI" id="CHEBI:83421"/>
        <dbReference type="ChEBI" id="CHEBI:456216"/>
        <dbReference type="EC" id="2.7.11.1"/>
    </reaction>
</comment>
<comment type="similarity">
    <text evidence="17">Belongs to the protein kinase superfamily. Ser/Thr protein kinase family.</text>
</comment>
<dbReference type="InterPro" id="IPR036426">
    <property type="entry name" value="Bulb-type_lectin_dom_sf"/>
</dbReference>
<comment type="catalytic activity">
    <reaction evidence="15 17">
        <text>L-threonyl-[protein] + ATP = O-phospho-L-threonyl-[protein] + ADP + H(+)</text>
        <dbReference type="Rhea" id="RHEA:46608"/>
        <dbReference type="Rhea" id="RHEA-COMP:11060"/>
        <dbReference type="Rhea" id="RHEA-COMP:11605"/>
        <dbReference type="ChEBI" id="CHEBI:15378"/>
        <dbReference type="ChEBI" id="CHEBI:30013"/>
        <dbReference type="ChEBI" id="CHEBI:30616"/>
        <dbReference type="ChEBI" id="CHEBI:61977"/>
        <dbReference type="ChEBI" id="CHEBI:456216"/>
        <dbReference type="EC" id="2.7.11.1"/>
    </reaction>
</comment>
<keyword evidence="5 18" id="KW-0812">Transmembrane</keyword>
<reference evidence="23 24" key="1">
    <citation type="journal article" date="2021" name="Commun. Biol.">
        <title>The genome of Shorea leprosula (Dipterocarpaceae) highlights the ecological relevance of drought in aseasonal tropical rainforests.</title>
        <authorList>
            <person name="Ng K.K.S."/>
            <person name="Kobayashi M.J."/>
            <person name="Fawcett J.A."/>
            <person name="Hatakeyama M."/>
            <person name="Paape T."/>
            <person name="Ng C.H."/>
            <person name="Ang C.C."/>
            <person name="Tnah L.H."/>
            <person name="Lee C.T."/>
            <person name="Nishiyama T."/>
            <person name="Sese J."/>
            <person name="O'Brien M.J."/>
            <person name="Copetti D."/>
            <person name="Mohd Noor M.I."/>
            <person name="Ong R.C."/>
            <person name="Putra M."/>
            <person name="Sireger I.Z."/>
            <person name="Indrioko S."/>
            <person name="Kosugi Y."/>
            <person name="Izuno A."/>
            <person name="Isagi Y."/>
            <person name="Lee S.L."/>
            <person name="Shimizu K.K."/>
        </authorList>
    </citation>
    <scope>NUCLEOTIDE SEQUENCE [LARGE SCALE GENOMIC DNA]</scope>
    <source>
        <strain evidence="23">214</strain>
    </source>
</reference>
<feature type="domain" description="Bulb-type lectin" evidence="21">
    <location>
        <begin position="24"/>
        <end position="145"/>
    </location>
</feature>
<feature type="signal peptide" evidence="19">
    <location>
        <begin position="1"/>
        <end position="23"/>
    </location>
</feature>
<dbReference type="CDD" id="cd01098">
    <property type="entry name" value="PAN_AP_plant"/>
    <property type="match status" value="1"/>
</dbReference>
<dbReference type="Gene3D" id="3.30.200.20">
    <property type="entry name" value="Phosphorylase Kinase, domain 1"/>
    <property type="match status" value="1"/>
</dbReference>
<evidence type="ECO:0000256" key="4">
    <source>
        <dbReference type="ARBA" id="ARBA00022679"/>
    </source>
</evidence>
<feature type="domain" description="Protein kinase" evidence="20">
    <location>
        <begin position="385"/>
        <end position="716"/>
    </location>
</feature>
<keyword evidence="24" id="KW-1185">Reference proteome</keyword>
<evidence type="ECO:0000259" key="21">
    <source>
        <dbReference type="PROSITE" id="PS50927"/>
    </source>
</evidence>
<keyword evidence="12" id="KW-1015">Disulfide bond</keyword>
<dbReference type="PROSITE" id="PS00108">
    <property type="entry name" value="PROTEIN_KINASE_ST"/>
    <property type="match status" value="1"/>
</dbReference>
<dbReference type="InterPro" id="IPR003609">
    <property type="entry name" value="Pan_app"/>
</dbReference>